<reference evidence="2 3" key="1">
    <citation type="submission" date="2019-10" db="EMBL/GenBank/DDBJ databases">
        <title>Rubrobacter sp nov SCSIO 52090 isolated from a deep-sea sediment in the South China Sea.</title>
        <authorList>
            <person name="Chen R.W."/>
        </authorList>
    </citation>
    <scope>NUCLEOTIDE SEQUENCE [LARGE SCALE GENOMIC DNA]</scope>
    <source>
        <strain evidence="2 3">SCSIO 52909</strain>
    </source>
</reference>
<feature type="transmembrane region" description="Helical" evidence="1">
    <location>
        <begin position="95"/>
        <end position="116"/>
    </location>
</feature>
<dbReference type="RefSeq" id="WP_166175834.1">
    <property type="nucleotide sequence ID" value="NZ_CP045119.1"/>
</dbReference>
<dbReference type="AlphaFoldDB" id="A0A6G8Q920"/>
<keyword evidence="3" id="KW-1185">Reference proteome</keyword>
<organism evidence="2 3">
    <name type="scientific">Rubrobacter tropicus</name>
    <dbReference type="NCBI Taxonomy" id="2653851"/>
    <lineage>
        <taxon>Bacteria</taxon>
        <taxon>Bacillati</taxon>
        <taxon>Actinomycetota</taxon>
        <taxon>Rubrobacteria</taxon>
        <taxon>Rubrobacterales</taxon>
        <taxon>Rubrobacteraceae</taxon>
        <taxon>Rubrobacter</taxon>
    </lineage>
</organism>
<accession>A0A6G8Q920</accession>
<keyword evidence="1" id="KW-0812">Transmembrane</keyword>
<sequence>MLLYFVLMVVQIVNADDACESYPQTVPGADFEDVRGFGFENSFLNLGGRCTYHMDDGSVVITREPGWGFSGTIAGFAVMIAAAVTFLVRRKGHPGVLYGLTALVAPPLGLALALAAPRRA</sequence>
<keyword evidence="1" id="KW-0472">Membrane</keyword>
<evidence type="ECO:0000256" key="1">
    <source>
        <dbReference type="SAM" id="Phobius"/>
    </source>
</evidence>
<evidence type="ECO:0000313" key="3">
    <source>
        <dbReference type="Proteomes" id="UP000501452"/>
    </source>
</evidence>
<dbReference type="KEGG" id="rub:GBA63_10235"/>
<evidence type="ECO:0000313" key="2">
    <source>
        <dbReference type="EMBL" id="QIN82984.1"/>
    </source>
</evidence>
<dbReference type="Proteomes" id="UP000501452">
    <property type="component" value="Chromosome"/>
</dbReference>
<name>A0A6G8Q920_9ACTN</name>
<proteinExistence type="predicted"/>
<protein>
    <submittedName>
        <fullName evidence="2">Uncharacterized protein</fullName>
    </submittedName>
</protein>
<dbReference type="EMBL" id="CP045119">
    <property type="protein sequence ID" value="QIN82984.1"/>
    <property type="molecule type" value="Genomic_DNA"/>
</dbReference>
<feature type="transmembrane region" description="Helical" evidence="1">
    <location>
        <begin position="67"/>
        <end position="88"/>
    </location>
</feature>
<gene>
    <name evidence="2" type="ORF">GBA63_10235</name>
</gene>
<keyword evidence="1" id="KW-1133">Transmembrane helix</keyword>